<keyword evidence="10" id="KW-0418">Kinase</keyword>
<keyword evidence="3" id="KW-0600">Photoreceptor protein</keyword>
<dbReference type="Gene3D" id="3.30.450.20">
    <property type="entry name" value="PAS domain"/>
    <property type="match status" value="1"/>
</dbReference>
<evidence type="ECO:0000256" key="12">
    <source>
        <dbReference type="ARBA" id="ARBA00022991"/>
    </source>
</evidence>
<dbReference type="SUPFAM" id="SSF55785">
    <property type="entry name" value="PYP-like sensor domain (PAS domain)"/>
    <property type="match status" value="1"/>
</dbReference>
<dbReference type="InterPro" id="IPR011102">
    <property type="entry name" value="Sig_transdc_His_kinase_HWE"/>
</dbReference>
<keyword evidence="11" id="KW-0067">ATP-binding</keyword>
<evidence type="ECO:0000259" key="16">
    <source>
        <dbReference type="PROSITE" id="PS50113"/>
    </source>
</evidence>
<accession>A0A844ZXX6</accession>
<keyword evidence="7" id="KW-0288">FMN</keyword>
<dbReference type="SMART" id="SM00086">
    <property type="entry name" value="PAC"/>
    <property type="match status" value="1"/>
</dbReference>
<keyword evidence="12" id="KW-0157">Chromophore</keyword>
<dbReference type="InterPro" id="IPR001610">
    <property type="entry name" value="PAC"/>
</dbReference>
<dbReference type="InterPro" id="IPR003018">
    <property type="entry name" value="GAF"/>
</dbReference>
<keyword evidence="9" id="KW-0547">Nucleotide-binding</keyword>
<keyword evidence="5" id="KW-0716">Sensory transduction</keyword>
<dbReference type="PROSITE" id="PS50112">
    <property type="entry name" value="PAS"/>
    <property type="match status" value="1"/>
</dbReference>
<evidence type="ECO:0000313" key="17">
    <source>
        <dbReference type="EMBL" id="MXO92050.1"/>
    </source>
</evidence>
<keyword evidence="4" id="KW-0597">Phosphoprotein</keyword>
<protein>
    <recommendedName>
        <fullName evidence="2">histidine kinase</fullName>
        <ecNumber evidence="2">2.7.13.3</ecNumber>
    </recommendedName>
</protein>
<dbReference type="InterPro" id="IPR035965">
    <property type="entry name" value="PAS-like_dom_sf"/>
</dbReference>
<evidence type="ECO:0000256" key="6">
    <source>
        <dbReference type="ARBA" id="ARBA00022630"/>
    </source>
</evidence>
<dbReference type="InterPro" id="IPR029016">
    <property type="entry name" value="GAF-like_dom_sf"/>
</dbReference>
<keyword evidence="13" id="KW-0675">Receptor</keyword>
<dbReference type="SMART" id="SM00911">
    <property type="entry name" value="HWE_HK"/>
    <property type="match status" value="1"/>
</dbReference>
<name>A0A844ZXX6_9SPHN</name>
<dbReference type="EC" id="2.7.13.3" evidence="2"/>
<dbReference type="SUPFAM" id="SSF55781">
    <property type="entry name" value="GAF domain-like"/>
    <property type="match status" value="1"/>
</dbReference>
<sequence length="527" mass="58256">MAKRARITYMAHLRETPRGDVLNLHDPKPRSAMSPTAPEYGDEAERLRVLDSYEAAAIEDDPELQAIVAFAAKLCRAPVSMVSLIKQDTQHFLARDGIDQRETDRDVAFCIHTLGKDEMLEVPDATRDDRFADNPLVTGPANVRYYAGQPLVSEEGASLGTLCVIDTEARDVPLEDFQREGLRVLAQAAMRRLAARRIRLSADRAIAEREERLRRVLEGLPQIAWSADEHGNFDYFNKRWAEQTGAPPPGSADAWRPFIHPDDADRVLDEWQRCLDAGKSFEAEYRLRQADGSWFWMLGLGVPVSEHEGDPVRWFGTVTDIDEVRRALEERDLLAHELSHRIKNLFAVVIGLATLKARKDPAVQPFVAELTDVLRALGRANEFVRAGHASVSHDALRGLLGALFKPYRDGSGEDRVRITGDDVPVGAAAATPLALVFHELATNAAKYGALSVDEGHVTLTMTDEGETVHLTWQEHGGPAVIESGETGFGSRLVEMSVTGQLGGSWQRHFRADGLVIDLTVSKAAIAR</sequence>
<dbReference type="PANTHER" id="PTHR43102">
    <property type="entry name" value="SLR1143 PROTEIN"/>
    <property type="match status" value="1"/>
</dbReference>
<evidence type="ECO:0000256" key="5">
    <source>
        <dbReference type="ARBA" id="ARBA00022606"/>
    </source>
</evidence>
<dbReference type="Proteomes" id="UP000460626">
    <property type="component" value="Unassembled WGS sequence"/>
</dbReference>
<evidence type="ECO:0000256" key="10">
    <source>
        <dbReference type="ARBA" id="ARBA00022777"/>
    </source>
</evidence>
<proteinExistence type="predicted"/>
<keyword evidence="6" id="KW-0285">Flavoprotein</keyword>
<keyword evidence="8" id="KW-0808">Transferase</keyword>
<evidence type="ECO:0000256" key="13">
    <source>
        <dbReference type="ARBA" id="ARBA00023170"/>
    </source>
</evidence>
<evidence type="ECO:0000256" key="11">
    <source>
        <dbReference type="ARBA" id="ARBA00022840"/>
    </source>
</evidence>
<evidence type="ECO:0000256" key="14">
    <source>
        <dbReference type="SAM" id="MobiDB-lite"/>
    </source>
</evidence>
<comment type="caution">
    <text evidence="17">The sequence shown here is derived from an EMBL/GenBank/DDBJ whole genome shotgun (WGS) entry which is preliminary data.</text>
</comment>
<dbReference type="FunFam" id="3.30.450.20:FF:000099">
    <property type="entry name" value="Sensory box sensor histidine kinase"/>
    <property type="match status" value="1"/>
</dbReference>
<dbReference type="PROSITE" id="PS50113">
    <property type="entry name" value="PAC"/>
    <property type="match status" value="1"/>
</dbReference>
<evidence type="ECO:0000256" key="7">
    <source>
        <dbReference type="ARBA" id="ARBA00022643"/>
    </source>
</evidence>
<dbReference type="AlphaFoldDB" id="A0A844ZXX6"/>
<feature type="domain" description="PAS" evidence="15">
    <location>
        <begin position="209"/>
        <end position="278"/>
    </location>
</feature>
<reference evidence="17 18" key="1">
    <citation type="submission" date="2019-12" db="EMBL/GenBank/DDBJ databases">
        <title>Genomic-based taxomic classification of the family Erythrobacteraceae.</title>
        <authorList>
            <person name="Xu L."/>
        </authorList>
    </citation>
    <scope>NUCLEOTIDE SEQUENCE [LARGE SCALE GENOMIC DNA]</scope>
    <source>
        <strain evidence="17 18">RC4-10-4</strain>
    </source>
</reference>
<dbReference type="Gene3D" id="3.30.565.10">
    <property type="entry name" value="Histidine kinase-like ATPase, C-terminal domain"/>
    <property type="match status" value="1"/>
</dbReference>
<feature type="compositionally biased region" description="Basic and acidic residues" evidence="14">
    <location>
        <begin position="19"/>
        <end position="29"/>
    </location>
</feature>
<evidence type="ECO:0000256" key="4">
    <source>
        <dbReference type="ARBA" id="ARBA00022553"/>
    </source>
</evidence>
<dbReference type="GO" id="GO:0005524">
    <property type="term" value="F:ATP binding"/>
    <property type="evidence" value="ECO:0007669"/>
    <property type="project" value="UniProtKB-KW"/>
</dbReference>
<dbReference type="InterPro" id="IPR013655">
    <property type="entry name" value="PAS_fold_3"/>
</dbReference>
<dbReference type="GO" id="GO:0004673">
    <property type="term" value="F:protein histidine kinase activity"/>
    <property type="evidence" value="ECO:0007669"/>
    <property type="project" value="UniProtKB-EC"/>
</dbReference>
<evidence type="ECO:0000256" key="8">
    <source>
        <dbReference type="ARBA" id="ARBA00022679"/>
    </source>
</evidence>
<evidence type="ECO:0000259" key="15">
    <source>
        <dbReference type="PROSITE" id="PS50112"/>
    </source>
</evidence>
<feature type="region of interest" description="Disordered" evidence="14">
    <location>
        <begin position="19"/>
        <end position="41"/>
    </location>
</feature>
<feature type="domain" description="PAC" evidence="16">
    <location>
        <begin position="281"/>
        <end position="333"/>
    </location>
</feature>
<dbReference type="Pfam" id="PF08447">
    <property type="entry name" value="PAS_3"/>
    <property type="match status" value="1"/>
</dbReference>
<dbReference type="Pfam" id="PF01590">
    <property type="entry name" value="GAF"/>
    <property type="match status" value="1"/>
</dbReference>
<organism evidence="17 18">
    <name type="scientific">Aurantiacibacter arachoides</name>
    <dbReference type="NCBI Taxonomy" id="1850444"/>
    <lineage>
        <taxon>Bacteria</taxon>
        <taxon>Pseudomonadati</taxon>
        <taxon>Pseudomonadota</taxon>
        <taxon>Alphaproteobacteria</taxon>
        <taxon>Sphingomonadales</taxon>
        <taxon>Erythrobacteraceae</taxon>
        <taxon>Aurantiacibacter</taxon>
    </lineage>
</organism>
<evidence type="ECO:0000256" key="9">
    <source>
        <dbReference type="ARBA" id="ARBA00022741"/>
    </source>
</evidence>
<evidence type="ECO:0000256" key="1">
    <source>
        <dbReference type="ARBA" id="ARBA00000085"/>
    </source>
</evidence>
<evidence type="ECO:0000256" key="2">
    <source>
        <dbReference type="ARBA" id="ARBA00012438"/>
    </source>
</evidence>
<evidence type="ECO:0000313" key="18">
    <source>
        <dbReference type="Proteomes" id="UP000460626"/>
    </source>
</evidence>
<dbReference type="PANTHER" id="PTHR43102:SF2">
    <property type="entry name" value="GAF DOMAIN-CONTAINING PROTEIN"/>
    <property type="match status" value="1"/>
</dbReference>
<dbReference type="CDD" id="cd00130">
    <property type="entry name" value="PAS"/>
    <property type="match status" value="1"/>
</dbReference>
<dbReference type="EMBL" id="WTYH01000001">
    <property type="protein sequence ID" value="MXO92050.1"/>
    <property type="molecule type" value="Genomic_DNA"/>
</dbReference>
<dbReference type="InterPro" id="IPR000014">
    <property type="entry name" value="PAS"/>
</dbReference>
<gene>
    <name evidence="17" type="ORF">GRI62_00325</name>
</gene>
<dbReference type="NCBIfam" id="TIGR00229">
    <property type="entry name" value="sensory_box"/>
    <property type="match status" value="1"/>
</dbReference>
<dbReference type="InterPro" id="IPR036890">
    <property type="entry name" value="HATPase_C_sf"/>
</dbReference>
<dbReference type="GO" id="GO:0009881">
    <property type="term" value="F:photoreceptor activity"/>
    <property type="evidence" value="ECO:0007669"/>
    <property type="project" value="UniProtKB-KW"/>
</dbReference>
<evidence type="ECO:0000256" key="3">
    <source>
        <dbReference type="ARBA" id="ARBA00022543"/>
    </source>
</evidence>
<dbReference type="SUPFAM" id="SSF55874">
    <property type="entry name" value="ATPase domain of HSP90 chaperone/DNA topoisomerase II/histidine kinase"/>
    <property type="match status" value="1"/>
</dbReference>
<keyword evidence="18" id="KW-1185">Reference proteome</keyword>
<dbReference type="SMART" id="SM00091">
    <property type="entry name" value="PAS"/>
    <property type="match status" value="1"/>
</dbReference>
<dbReference type="Pfam" id="PF07536">
    <property type="entry name" value="HWE_HK"/>
    <property type="match status" value="1"/>
</dbReference>
<comment type="catalytic activity">
    <reaction evidence="1">
        <text>ATP + protein L-histidine = ADP + protein N-phospho-L-histidine.</text>
        <dbReference type="EC" id="2.7.13.3"/>
    </reaction>
</comment>
<dbReference type="InterPro" id="IPR000700">
    <property type="entry name" value="PAS-assoc_C"/>
</dbReference>
<dbReference type="Gene3D" id="3.30.450.40">
    <property type="match status" value="1"/>
</dbReference>